<feature type="compositionally biased region" description="Low complexity" evidence="1">
    <location>
        <begin position="246"/>
        <end position="260"/>
    </location>
</feature>
<organism evidence="3 4">
    <name type="scientific">Muiribacterium halophilum</name>
    <dbReference type="NCBI Taxonomy" id="2053465"/>
    <lineage>
        <taxon>Bacteria</taxon>
        <taxon>Candidatus Muiribacteriota</taxon>
        <taxon>Candidatus Muiribacteriia</taxon>
        <taxon>Candidatus Muiribacteriales</taxon>
        <taxon>Candidatus Muiribacteriaceae</taxon>
        <taxon>Candidatus Muiribacterium</taxon>
    </lineage>
</organism>
<proteinExistence type="predicted"/>
<sequence>MVKVAFFVDWENFKQDIYTVQKVTRNRIMNFHDPEDMIKLFSGFVEEDEKILRIFFYSSYPLRPKNMFDAIMERKNLTQNQKNKFKKYFAENEKDLKNFYDETSSFFDDLAGADYISIRAGELKVNGLHEDASPIFVQKQVDMLMGLDIAHVSYRKHVDKVIIFSKDTDIRPALQTAQNNGIFTIIGNLENSYQPPDALKRYTDHVRTRSIKEIFSDRIKTNNNSKKNNQKKKSNPKNKVRKNNNNEKLIAKTKTSNNKSNKVDPKNNRKKPQNNRKKVKEA</sequence>
<dbReference type="Pfam" id="PF01936">
    <property type="entry name" value="NYN"/>
    <property type="match status" value="1"/>
</dbReference>
<feature type="region of interest" description="Disordered" evidence="1">
    <location>
        <begin position="220"/>
        <end position="282"/>
    </location>
</feature>
<name>A0A2N5ZI06_MUIH1</name>
<feature type="compositionally biased region" description="Basic residues" evidence="1">
    <location>
        <begin position="228"/>
        <end position="242"/>
    </location>
</feature>
<reference evidence="3 4" key="1">
    <citation type="submission" date="2017-11" db="EMBL/GenBank/DDBJ databases">
        <title>Genome-resolved metagenomics identifies genetic mobility, metabolic interactions, and unexpected diversity in perchlorate-reducing communities.</title>
        <authorList>
            <person name="Barnum T.P."/>
            <person name="Figueroa I.A."/>
            <person name="Carlstrom C.I."/>
            <person name="Lucas L.N."/>
            <person name="Engelbrektson A.L."/>
            <person name="Coates J.D."/>
        </authorList>
    </citation>
    <scope>NUCLEOTIDE SEQUENCE [LARGE SCALE GENOMIC DNA]</scope>
    <source>
        <strain evidence="3">BM706</strain>
    </source>
</reference>
<evidence type="ECO:0000313" key="3">
    <source>
        <dbReference type="EMBL" id="PLX18327.1"/>
    </source>
</evidence>
<protein>
    <recommendedName>
        <fullName evidence="2">NYN domain-containing protein</fullName>
    </recommendedName>
</protein>
<dbReference type="InterPro" id="IPR021139">
    <property type="entry name" value="NYN"/>
</dbReference>
<accession>A0A2N5ZI06</accession>
<dbReference type="GO" id="GO:0004540">
    <property type="term" value="F:RNA nuclease activity"/>
    <property type="evidence" value="ECO:0007669"/>
    <property type="project" value="InterPro"/>
</dbReference>
<dbReference type="EMBL" id="PKTG01000064">
    <property type="protein sequence ID" value="PLX18327.1"/>
    <property type="molecule type" value="Genomic_DNA"/>
</dbReference>
<comment type="caution">
    <text evidence="3">The sequence shown here is derived from an EMBL/GenBank/DDBJ whole genome shotgun (WGS) entry which is preliminary data.</text>
</comment>
<dbReference type="AlphaFoldDB" id="A0A2N5ZI06"/>
<evidence type="ECO:0000313" key="4">
    <source>
        <dbReference type="Proteomes" id="UP000234857"/>
    </source>
</evidence>
<dbReference type="Gene3D" id="3.40.50.1010">
    <property type="entry name" value="5'-nuclease"/>
    <property type="match status" value="1"/>
</dbReference>
<feature type="compositionally biased region" description="Basic residues" evidence="1">
    <location>
        <begin position="268"/>
        <end position="282"/>
    </location>
</feature>
<evidence type="ECO:0000259" key="2">
    <source>
        <dbReference type="Pfam" id="PF01936"/>
    </source>
</evidence>
<dbReference type="Proteomes" id="UP000234857">
    <property type="component" value="Unassembled WGS sequence"/>
</dbReference>
<gene>
    <name evidence="3" type="ORF">C0601_04735</name>
</gene>
<feature type="domain" description="NYN" evidence="2">
    <location>
        <begin position="85"/>
        <end position="206"/>
    </location>
</feature>
<evidence type="ECO:0000256" key="1">
    <source>
        <dbReference type="SAM" id="MobiDB-lite"/>
    </source>
</evidence>